<sequence length="432" mass="49314">MIISIIIPTRERADYLRESIQTVLQIPDPNIEIIISDNANSDGTKQVISEISDPRIKHVETDKRVSVRENFEFGLRNSNGDYVTFLGDDDGVLPRQFKFLRRILEKEHPDVLTWTVPPTFIWPGKRDGEKIGGVRFDKKNLFHGIHRIDGEAHKKCLLACDDLGHIRFPMIYGAGCASRDYFERIAAPDGTYFNSSVPDSYFAYRSLLKGGNFLHVDHPFSLPGHAPNSVAKVYDILPDTDDLQTGPYHRFMVESELDNVTDVIPHTLSLPLLAFSTLETVRARFPEEDQIPDYLAWYKYVLSDNSVWHDAAKGILREYATKSGTLSEFDQAESEQVNNHGTKTHRKVSPDSRKTFSKVKEMIRNRATRFPIFPAPKKFRLSTEIARENTILTATNIYDSILADNYEHVLDGTGSRSVLWKQVVKRSRIYPI</sequence>
<dbReference type="InterPro" id="IPR050834">
    <property type="entry name" value="Glycosyltransf_2"/>
</dbReference>
<evidence type="ECO:0000313" key="2">
    <source>
        <dbReference type="EMBL" id="VFJ45544.1"/>
    </source>
</evidence>
<evidence type="ECO:0000313" key="3">
    <source>
        <dbReference type="EMBL" id="VFJ57704.1"/>
    </source>
</evidence>
<dbReference type="PANTHER" id="PTHR43685:SF2">
    <property type="entry name" value="GLYCOSYLTRANSFERASE 2-LIKE DOMAIN-CONTAINING PROTEIN"/>
    <property type="match status" value="1"/>
</dbReference>
<dbReference type="SUPFAM" id="SSF53448">
    <property type="entry name" value="Nucleotide-diphospho-sugar transferases"/>
    <property type="match status" value="1"/>
</dbReference>
<dbReference type="AlphaFoldDB" id="A0A450SUP6"/>
<proteinExistence type="predicted"/>
<keyword evidence="3" id="KW-0808">Transferase</keyword>
<dbReference type="EMBL" id="CAADFD010000036">
    <property type="protein sequence ID" value="VFJ57704.1"/>
    <property type="molecule type" value="Genomic_DNA"/>
</dbReference>
<dbReference type="CDD" id="cd00761">
    <property type="entry name" value="Glyco_tranf_GTA_type"/>
    <property type="match status" value="1"/>
</dbReference>
<dbReference type="EMBL" id="CAADEW010000010">
    <property type="protein sequence ID" value="VFJ45544.1"/>
    <property type="molecule type" value="Genomic_DNA"/>
</dbReference>
<accession>A0A450SUP6</accession>
<dbReference type="InterPro" id="IPR001173">
    <property type="entry name" value="Glyco_trans_2-like"/>
</dbReference>
<feature type="domain" description="Glycosyltransferase 2-like" evidence="1">
    <location>
        <begin position="4"/>
        <end position="113"/>
    </location>
</feature>
<dbReference type="Pfam" id="PF00535">
    <property type="entry name" value="Glycos_transf_2"/>
    <property type="match status" value="1"/>
</dbReference>
<dbReference type="GO" id="GO:0016740">
    <property type="term" value="F:transferase activity"/>
    <property type="evidence" value="ECO:0007669"/>
    <property type="project" value="UniProtKB-KW"/>
</dbReference>
<organism evidence="3">
    <name type="scientific">Candidatus Kentrum sp. FW</name>
    <dbReference type="NCBI Taxonomy" id="2126338"/>
    <lineage>
        <taxon>Bacteria</taxon>
        <taxon>Pseudomonadati</taxon>
        <taxon>Pseudomonadota</taxon>
        <taxon>Gammaproteobacteria</taxon>
        <taxon>Candidatus Kentrum</taxon>
    </lineage>
</organism>
<dbReference type="Gene3D" id="3.90.550.10">
    <property type="entry name" value="Spore Coat Polysaccharide Biosynthesis Protein SpsA, Chain A"/>
    <property type="match status" value="1"/>
</dbReference>
<dbReference type="PANTHER" id="PTHR43685">
    <property type="entry name" value="GLYCOSYLTRANSFERASE"/>
    <property type="match status" value="1"/>
</dbReference>
<name>A0A450SUP6_9GAMM</name>
<gene>
    <name evidence="2" type="ORF">BECKFW1821A_GA0114235_101016</name>
    <name evidence="3" type="ORF">BECKFW1821B_GA0114236_103610</name>
</gene>
<protein>
    <submittedName>
        <fullName evidence="3">Glycosyl transferase family 2</fullName>
    </submittedName>
</protein>
<dbReference type="InterPro" id="IPR029044">
    <property type="entry name" value="Nucleotide-diphossugar_trans"/>
</dbReference>
<reference evidence="3" key="1">
    <citation type="submission" date="2019-02" db="EMBL/GenBank/DDBJ databases">
        <authorList>
            <person name="Gruber-Vodicka R. H."/>
            <person name="Seah K. B. B."/>
        </authorList>
    </citation>
    <scope>NUCLEOTIDE SEQUENCE</scope>
    <source>
        <strain evidence="3">BECK_BZ106</strain>
        <strain evidence="2">BECK_BZ15</strain>
    </source>
</reference>
<evidence type="ECO:0000259" key="1">
    <source>
        <dbReference type="Pfam" id="PF00535"/>
    </source>
</evidence>